<protein>
    <submittedName>
        <fullName evidence="1">Orotidine 5'-phosphate decarboxylase</fullName>
        <ecNumber evidence="1">4.1.1.23</ecNumber>
    </submittedName>
</protein>
<sequence>MLWVPTFVWLRLISISLKNFDYSLVEELQKLASKHDFMIFEDRKFADIGNTVKHQYSKGVYRISQWADFTNCHIIPGEGIITGLKEVGLNTSIVPKPRALLLLAQMSSAGSLAVGDYTQKNIELANNHKDFVAGFIASGNLTPSDFSPIVMTPGVALAASGDGLGQQYRTPDLILTKNLSDIIIVGRNILNADDPVAEAIKYREAGWNAYLASL</sequence>
<evidence type="ECO:0000313" key="2">
    <source>
        <dbReference type="Proteomes" id="UP001165960"/>
    </source>
</evidence>
<dbReference type="EMBL" id="QTSX02007101">
    <property type="protein sequence ID" value="KAJ9051842.1"/>
    <property type="molecule type" value="Genomic_DNA"/>
</dbReference>
<keyword evidence="1" id="KW-0456">Lyase</keyword>
<organism evidence="1 2">
    <name type="scientific">Entomophthora muscae</name>
    <dbReference type="NCBI Taxonomy" id="34485"/>
    <lineage>
        <taxon>Eukaryota</taxon>
        <taxon>Fungi</taxon>
        <taxon>Fungi incertae sedis</taxon>
        <taxon>Zoopagomycota</taxon>
        <taxon>Entomophthoromycotina</taxon>
        <taxon>Entomophthoromycetes</taxon>
        <taxon>Entomophthorales</taxon>
        <taxon>Entomophthoraceae</taxon>
        <taxon>Entomophthora</taxon>
    </lineage>
</organism>
<evidence type="ECO:0000313" key="1">
    <source>
        <dbReference type="EMBL" id="KAJ9051842.1"/>
    </source>
</evidence>
<comment type="caution">
    <text evidence="1">The sequence shown here is derived from an EMBL/GenBank/DDBJ whole genome shotgun (WGS) entry which is preliminary data.</text>
</comment>
<name>A0ACC2RP52_9FUNG</name>
<keyword evidence="2" id="KW-1185">Reference proteome</keyword>
<dbReference type="Proteomes" id="UP001165960">
    <property type="component" value="Unassembled WGS sequence"/>
</dbReference>
<gene>
    <name evidence="1" type="primary">URA3</name>
    <name evidence="1" type="ORF">DSO57_1000504</name>
</gene>
<reference evidence="1" key="1">
    <citation type="submission" date="2022-04" db="EMBL/GenBank/DDBJ databases">
        <title>Genome of the entomopathogenic fungus Entomophthora muscae.</title>
        <authorList>
            <person name="Elya C."/>
            <person name="Lovett B.R."/>
            <person name="Lee E."/>
            <person name="Macias A.M."/>
            <person name="Hajek A.E."/>
            <person name="De Bivort B.L."/>
            <person name="Kasson M.T."/>
            <person name="De Fine Licht H.H."/>
            <person name="Stajich J.E."/>
        </authorList>
    </citation>
    <scope>NUCLEOTIDE SEQUENCE</scope>
    <source>
        <strain evidence="1">Berkeley</strain>
    </source>
</reference>
<proteinExistence type="predicted"/>
<dbReference type="EC" id="4.1.1.23" evidence="1"/>
<accession>A0ACC2RP52</accession>